<dbReference type="InterPro" id="IPR043504">
    <property type="entry name" value="Peptidase_S1_PA_chymotrypsin"/>
</dbReference>
<dbReference type="Gene3D" id="2.40.10.10">
    <property type="entry name" value="Trypsin-like serine proteases"/>
    <property type="match status" value="1"/>
</dbReference>
<sequence length="306" mass="33105">MLCTYFMLILFGLCDTSTGLFRGASSVDLTKLNDTLSTDHRIIGGQPVNIEKYPYTVQVLLNGGLTCGGSLLSTSHVLTSAHCLIAQNGQMVRPSQLSVRLGSTMQGSGGTVVSVSRFVIHENYNIPIRNNDIGILFLSRRVTLSNQISLAFIPQQGNMVPDRAPVTFVGWGQTNVNVAVGSTVLNEVHVQNINLTICSIRYNQLSQLTGQTYIVTNDMLCAGILDVGQKDACQGDSGGPVIYNGVVVGITSWAYDCGHPNYPRVNSRVSSYTTWITRTMRGSAVTSAGSLKMIIVFMLCSILYSY</sequence>
<evidence type="ECO:0000256" key="5">
    <source>
        <dbReference type="ARBA" id="ARBA00024195"/>
    </source>
</evidence>
<protein>
    <recommendedName>
        <fullName evidence="7">Peptidase S1 domain-containing protein</fullName>
    </recommendedName>
</protein>
<dbReference type="EMBL" id="CAJOBZ010000061">
    <property type="protein sequence ID" value="CAF4924180.1"/>
    <property type="molecule type" value="Genomic_DNA"/>
</dbReference>
<dbReference type="PANTHER" id="PTHR24276">
    <property type="entry name" value="POLYSERASE-RELATED"/>
    <property type="match status" value="1"/>
</dbReference>
<keyword evidence="2" id="KW-0378">Hydrolase</keyword>
<comment type="similarity">
    <text evidence="5">Belongs to the peptidase S1 family. CLIP subfamily.</text>
</comment>
<feature type="signal peptide" evidence="6">
    <location>
        <begin position="1"/>
        <end position="19"/>
    </location>
</feature>
<dbReference type="PRINTS" id="PR00722">
    <property type="entry name" value="CHYMOTRYPSIN"/>
</dbReference>
<dbReference type="InterPro" id="IPR001254">
    <property type="entry name" value="Trypsin_dom"/>
</dbReference>
<dbReference type="InterPro" id="IPR033116">
    <property type="entry name" value="TRYPSIN_SER"/>
</dbReference>
<keyword evidence="4" id="KW-1015">Disulfide bond</keyword>
<evidence type="ECO:0000313" key="8">
    <source>
        <dbReference type="EMBL" id="CAF4924180.1"/>
    </source>
</evidence>
<gene>
    <name evidence="8" type="ORF">PMACD_LOCUS13306</name>
</gene>
<keyword evidence="3" id="KW-0720">Serine protease</keyword>
<keyword evidence="1" id="KW-0645">Protease</keyword>
<evidence type="ECO:0000256" key="2">
    <source>
        <dbReference type="ARBA" id="ARBA00022801"/>
    </source>
</evidence>
<evidence type="ECO:0000256" key="1">
    <source>
        <dbReference type="ARBA" id="ARBA00022670"/>
    </source>
</evidence>
<evidence type="ECO:0000259" key="7">
    <source>
        <dbReference type="PROSITE" id="PS50240"/>
    </source>
</evidence>
<keyword evidence="9" id="KW-1185">Reference proteome</keyword>
<feature type="chain" id="PRO_5032969620" description="Peptidase S1 domain-containing protein" evidence="6">
    <location>
        <begin position="20"/>
        <end position="306"/>
    </location>
</feature>
<dbReference type="InterPro" id="IPR001314">
    <property type="entry name" value="Peptidase_S1A"/>
</dbReference>
<keyword evidence="6" id="KW-0732">Signal</keyword>
<proteinExistence type="inferred from homology"/>
<dbReference type="CDD" id="cd00190">
    <property type="entry name" value="Tryp_SPc"/>
    <property type="match status" value="1"/>
</dbReference>
<organism evidence="8 9">
    <name type="scientific">Pieris macdunnoughi</name>
    <dbReference type="NCBI Taxonomy" id="345717"/>
    <lineage>
        <taxon>Eukaryota</taxon>
        <taxon>Metazoa</taxon>
        <taxon>Ecdysozoa</taxon>
        <taxon>Arthropoda</taxon>
        <taxon>Hexapoda</taxon>
        <taxon>Insecta</taxon>
        <taxon>Pterygota</taxon>
        <taxon>Neoptera</taxon>
        <taxon>Endopterygota</taxon>
        <taxon>Lepidoptera</taxon>
        <taxon>Glossata</taxon>
        <taxon>Ditrysia</taxon>
        <taxon>Papilionoidea</taxon>
        <taxon>Pieridae</taxon>
        <taxon>Pierinae</taxon>
        <taxon>Pieris</taxon>
    </lineage>
</organism>
<evidence type="ECO:0000313" key="9">
    <source>
        <dbReference type="Proteomes" id="UP000663880"/>
    </source>
</evidence>
<evidence type="ECO:0000256" key="3">
    <source>
        <dbReference type="ARBA" id="ARBA00022825"/>
    </source>
</evidence>
<dbReference type="Pfam" id="PF00089">
    <property type="entry name" value="Trypsin"/>
    <property type="match status" value="1"/>
</dbReference>
<dbReference type="InterPro" id="IPR050430">
    <property type="entry name" value="Peptidase_S1"/>
</dbReference>
<dbReference type="Proteomes" id="UP000663880">
    <property type="component" value="Unassembled WGS sequence"/>
</dbReference>
<dbReference type="AlphaFoldDB" id="A0A821WF97"/>
<dbReference type="PROSITE" id="PS50240">
    <property type="entry name" value="TRYPSIN_DOM"/>
    <property type="match status" value="1"/>
</dbReference>
<feature type="domain" description="Peptidase S1" evidence="7">
    <location>
        <begin position="42"/>
        <end position="281"/>
    </location>
</feature>
<dbReference type="SMART" id="SM00020">
    <property type="entry name" value="Tryp_SPc"/>
    <property type="match status" value="1"/>
</dbReference>
<evidence type="ECO:0000256" key="6">
    <source>
        <dbReference type="SAM" id="SignalP"/>
    </source>
</evidence>
<dbReference type="InterPro" id="IPR009003">
    <property type="entry name" value="Peptidase_S1_PA"/>
</dbReference>
<accession>A0A821WF97</accession>
<dbReference type="FunFam" id="2.40.10.10:FF:000002">
    <property type="entry name" value="Transmembrane protease serine"/>
    <property type="match status" value="1"/>
</dbReference>
<evidence type="ECO:0000256" key="4">
    <source>
        <dbReference type="ARBA" id="ARBA00023157"/>
    </source>
</evidence>
<dbReference type="PROSITE" id="PS00135">
    <property type="entry name" value="TRYPSIN_SER"/>
    <property type="match status" value="1"/>
</dbReference>
<dbReference type="PANTHER" id="PTHR24276:SF91">
    <property type="entry name" value="AT26814P-RELATED"/>
    <property type="match status" value="1"/>
</dbReference>
<dbReference type="GO" id="GO:0006508">
    <property type="term" value="P:proteolysis"/>
    <property type="evidence" value="ECO:0007669"/>
    <property type="project" value="UniProtKB-KW"/>
</dbReference>
<dbReference type="GO" id="GO:0004252">
    <property type="term" value="F:serine-type endopeptidase activity"/>
    <property type="evidence" value="ECO:0007669"/>
    <property type="project" value="InterPro"/>
</dbReference>
<dbReference type="SUPFAM" id="SSF50494">
    <property type="entry name" value="Trypsin-like serine proteases"/>
    <property type="match status" value="1"/>
</dbReference>
<comment type="caution">
    <text evidence="8">The sequence shown here is derived from an EMBL/GenBank/DDBJ whole genome shotgun (WGS) entry which is preliminary data.</text>
</comment>
<reference evidence="8" key="1">
    <citation type="submission" date="2021-02" db="EMBL/GenBank/DDBJ databases">
        <authorList>
            <person name="Steward A R."/>
        </authorList>
    </citation>
    <scope>NUCLEOTIDE SEQUENCE</scope>
</reference>
<dbReference type="OrthoDB" id="10002959at2759"/>
<name>A0A821WF97_9NEOP</name>